<evidence type="ECO:0000313" key="2">
    <source>
        <dbReference type="Proteomes" id="UP000828390"/>
    </source>
</evidence>
<protein>
    <submittedName>
        <fullName evidence="1">Uncharacterized protein</fullName>
    </submittedName>
</protein>
<comment type="caution">
    <text evidence="1">The sequence shown here is derived from an EMBL/GenBank/DDBJ whole genome shotgun (WGS) entry which is preliminary data.</text>
</comment>
<keyword evidence="2" id="KW-1185">Reference proteome</keyword>
<dbReference type="EMBL" id="JAIWYP010000003">
    <property type="protein sequence ID" value="KAH3848708.1"/>
    <property type="molecule type" value="Genomic_DNA"/>
</dbReference>
<accession>A0A9D4KYY2</accession>
<dbReference type="AlphaFoldDB" id="A0A9D4KYY2"/>
<evidence type="ECO:0000313" key="1">
    <source>
        <dbReference type="EMBL" id="KAH3848708.1"/>
    </source>
</evidence>
<gene>
    <name evidence="1" type="ORF">DPMN_091088</name>
</gene>
<dbReference type="Proteomes" id="UP000828390">
    <property type="component" value="Unassembled WGS sequence"/>
</dbReference>
<organism evidence="1 2">
    <name type="scientific">Dreissena polymorpha</name>
    <name type="common">Zebra mussel</name>
    <name type="synonym">Mytilus polymorpha</name>
    <dbReference type="NCBI Taxonomy" id="45954"/>
    <lineage>
        <taxon>Eukaryota</taxon>
        <taxon>Metazoa</taxon>
        <taxon>Spiralia</taxon>
        <taxon>Lophotrochozoa</taxon>
        <taxon>Mollusca</taxon>
        <taxon>Bivalvia</taxon>
        <taxon>Autobranchia</taxon>
        <taxon>Heteroconchia</taxon>
        <taxon>Euheterodonta</taxon>
        <taxon>Imparidentia</taxon>
        <taxon>Neoheterodontei</taxon>
        <taxon>Myida</taxon>
        <taxon>Dreissenoidea</taxon>
        <taxon>Dreissenidae</taxon>
        <taxon>Dreissena</taxon>
    </lineage>
</organism>
<name>A0A9D4KYY2_DREPO</name>
<reference evidence="1" key="1">
    <citation type="journal article" date="2019" name="bioRxiv">
        <title>The Genome of the Zebra Mussel, Dreissena polymorpha: A Resource for Invasive Species Research.</title>
        <authorList>
            <person name="McCartney M.A."/>
            <person name="Auch B."/>
            <person name="Kono T."/>
            <person name="Mallez S."/>
            <person name="Zhang Y."/>
            <person name="Obille A."/>
            <person name="Becker A."/>
            <person name="Abrahante J.E."/>
            <person name="Garbe J."/>
            <person name="Badalamenti J.P."/>
            <person name="Herman A."/>
            <person name="Mangelson H."/>
            <person name="Liachko I."/>
            <person name="Sullivan S."/>
            <person name="Sone E.D."/>
            <person name="Koren S."/>
            <person name="Silverstein K.A.T."/>
            <person name="Beckman K.B."/>
            <person name="Gohl D.M."/>
        </authorList>
    </citation>
    <scope>NUCLEOTIDE SEQUENCE</scope>
    <source>
        <strain evidence="1">Duluth1</strain>
        <tissue evidence="1">Whole animal</tissue>
    </source>
</reference>
<reference evidence="1" key="2">
    <citation type="submission" date="2020-11" db="EMBL/GenBank/DDBJ databases">
        <authorList>
            <person name="McCartney M.A."/>
            <person name="Auch B."/>
            <person name="Kono T."/>
            <person name="Mallez S."/>
            <person name="Becker A."/>
            <person name="Gohl D.M."/>
            <person name="Silverstein K.A.T."/>
            <person name="Koren S."/>
            <person name="Bechman K.B."/>
            <person name="Herman A."/>
            <person name="Abrahante J.E."/>
            <person name="Garbe J."/>
        </authorList>
    </citation>
    <scope>NUCLEOTIDE SEQUENCE</scope>
    <source>
        <strain evidence="1">Duluth1</strain>
        <tissue evidence="1">Whole animal</tissue>
    </source>
</reference>
<sequence length="70" mass="7639">MASLDATSCRLEPKNGFPSTLSVLGTAVLRHFHYLHRAIPRNPCLYLCPRSATPVLYAATSAFPVPLPVM</sequence>
<proteinExistence type="predicted"/>